<evidence type="ECO:0000256" key="1">
    <source>
        <dbReference type="SAM" id="Phobius"/>
    </source>
</evidence>
<feature type="transmembrane region" description="Helical" evidence="1">
    <location>
        <begin position="28"/>
        <end position="51"/>
    </location>
</feature>
<evidence type="ECO:0000313" key="3">
    <source>
        <dbReference type="EMBL" id="QPG07244.1"/>
    </source>
</evidence>
<feature type="transmembrane region" description="Helical" evidence="1">
    <location>
        <begin position="111"/>
        <end position="131"/>
    </location>
</feature>
<keyword evidence="1" id="KW-1133">Transmembrane helix</keyword>
<keyword evidence="1" id="KW-0812">Transmembrane</keyword>
<sequence>MFVSAFLAATLLPLGSEAMLIALQQHGYSWLALLMVATAGNVAGSWVNYLIGYKAGRPGLKRLLKLSDHQFARAETRFAKYGVASLCLAWVPVIGDPLTMLAGVIRVPQVLFLALVTLGKAARYGVILLLLPA</sequence>
<evidence type="ECO:0000259" key="2">
    <source>
        <dbReference type="Pfam" id="PF09335"/>
    </source>
</evidence>
<dbReference type="KEGG" id="smaa:IT774_14265"/>
<keyword evidence="4" id="KW-1185">Reference proteome</keyword>
<dbReference type="Proteomes" id="UP000595095">
    <property type="component" value="Chromosome"/>
</dbReference>
<accession>A0A7S9E0F0</accession>
<proteinExistence type="predicted"/>
<protein>
    <submittedName>
        <fullName evidence="3">DedA family protein</fullName>
    </submittedName>
</protein>
<feature type="domain" description="VTT" evidence="2">
    <location>
        <begin position="17"/>
        <end position="129"/>
    </location>
</feature>
<keyword evidence="1" id="KW-0472">Membrane</keyword>
<feature type="transmembrane region" description="Helical" evidence="1">
    <location>
        <begin position="81"/>
        <end position="105"/>
    </location>
</feature>
<dbReference type="EMBL" id="CP064795">
    <property type="protein sequence ID" value="QPG07244.1"/>
    <property type="molecule type" value="Genomic_DNA"/>
</dbReference>
<organism evidence="3 4">
    <name type="scientific">Salinimonas marina</name>
    <dbReference type="NCBI Taxonomy" id="2785918"/>
    <lineage>
        <taxon>Bacteria</taxon>
        <taxon>Pseudomonadati</taxon>
        <taxon>Pseudomonadota</taxon>
        <taxon>Gammaproteobacteria</taxon>
        <taxon>Alteromonadales</taxon>
        <taxon>Alteromonadaceae</taxon>
        <taxon>Alteromonas/Salinimonas group</taxon>
        <taxon>Salinimonas</taxon>
    </lineage>
</organism>
<dbReference type="InterPro" id="IPR051311">
    <property type="entry name" value="DedA_domain"/>
</dbReference>
<dbReference type="GO" id="GO:0005886">
    <property type="term" value="C:plasma membrane"/>
    <property type="evidence" value="ECO:0007669"/>
    <property type="project" value="UniProtKB-ARBA"/>
</dbReference>
<dbReference type="PANTHER" id="PTHR42709">
    <property type="entry name" value="ALKALINE PHOSPHATASE LIKE PROTEIN"/>
    <property type="match status" value="1"/>
</dbReference>
<name>A0A7S9E0F0_9ALTE</name>
<dbReference type="PANTHER" id="PTHR42709:SF4">
    <property type="entry name" value="INNER MEMBRANE PROTEIN YQAA"/>
    <property type="match status" value="1"/>
</dbReference>
<gene>
    <name evidence="3" type="ORF">IT774_14265</name>
</gene>
<evidence type="ECO:0000313" key="4">
    <source>
        <dbReference type="Proteomes" id="UP000595095"/>
    </source>
</evidence>
<dbReference type="InterPro" id="IPR032816">
    <property type="entry name" value="VTT_dom"/>
</dbReference>
<dbReference type="AlphaFoldDB" id="A0A7S9E0F0"/>
<dbReference type="Pfam" id="PF09335">
    <property type="entry name" value="VTT_dom"/>
    <property type="match status" value="1"/>
</dbReference>
<reference evidence="3 4" key="1">
    <citation type="submission" date="2020-11" db="EMBL/GenBank/DDBJ databases">
        <title>Complete genome sequence for Salinimonas sp. strain G2-b.</title>
        <authorList>
            <person name="Park S.-J."/>
        </authorList>
    </citation>
    <scope>NUCLEOTIDE SEQUENCE [LARGE SCALE GENOMIC DNA]</scope>
    <source>
        <strain evidence="3 4">G2-b</strain>
    </source>
</reference>